<name>A0A2P7QFR5_9SPHN</name>
<feature type="domain" description="Methyltransferase" evidence="3">
    <location>
        <begin position="103"/>
        <end position="201"/>
    </location>
</feature>
<dbReference type="AlphaFoldDB" id="A0A2P7QFR5"/>
<dbReference type="CDD" id="cd02440">
    <property type="entry name" value="AdoMet_MTases"/>
    <property type="match status" value="1"/>
</dbReference>
<evidence type="ECO:0000313" key="6">
    <source>
        <dbReference type="Proteomes" id="UP000241167"/>
    </source>
</evidence>
<dbReference type="Pfam" id="PF10119">
    <property type="entry name" value="MethyTransf_Reg"/>
    <property type="match status" value="1"/>
</dbReference>
<sequence>MRHRRTRAPPLSTSGSRKHWTCRSNDQDHRREGPGGAQAALRTPAFSGAADCAWRQGMSGPAPTPYDEIAYPSAIFSQTAPERLAVIARLTGLAPPPVSTARVLEIGAGDGMNLLSLAAAHPQARFEGFDLAPTAVARGERWRALAGLDNAGLQVLDILEAHHRLEGPFDYIIAHGIYAWVPAEVRSATMALIGRLLAPDGVAFLSYNALPGGYLRQALRDALLLELGDLQGADRWRAARAYLTTLSAEPEGGQNPAQAALRDAAKHTLDKPWSVLCHDELGPHFHPQSLADVEATARANGLQFLGDADRERMNDAFLPDGIEAAGDPSAQLLRILGARDYQDFRFFRQTLLVRADRIPRRTIDHQALGQLYAVTRCLRDEEGMFRINANVFEVQDAPLAEALTRLVEQRPRRLRVSELVDTPARRIAMFEMFNAGLIDLYTEAEPYACEVGERPRASPLIRAMLAEGLENICTLDHRLMTIQEFGPRHLLAHLDGTRDRTALVAVGQEAGLDTPEALDKGLRTLVSEGLILA</sequence>
<dbReference type="EMBL" id="PXYI01000011">
    <property type="protein sequence ID" value="PSJ36821.1"/>
    <property type="molecule type" value="Genomic_DNA"/>
</dbReference>
<dbReference type="InterPro" id="IPR041698">
    <property type="entry name" value="Methyltransf_25"/>
</dbReference>
<dbReference type="PANTHER" id="PTHR43667">
    <property type="entry name" value="CYCLOPROPANE-FATTY-ACYL-PHOSPHOLIPID SYNTHASE"/>
    <property type="match status" value="1"/>
</dbReference>
<protein>
    <submittedName>
        <fullName evidence="5">Uncharacterized protein</fullName>
    </submittedName>
</protein>
<proteinExistence type="predicted"/>
<dbReference type="InterPro" id="IPR048976">
    <property type="entry name" value="WHD_PKMT"/>
</dbReference>
<evidence type="ECO:0000259" key="3">
    <source>
        <dbReference type="Pfam" id="PF13649"/>
    </source>
</evidence>
<comment type="caution">
    <text evidence="5">The sequence shown here is derived from an EMBL/GenBank/DDBJ whole genome shotgun (WGS) entry which is preliminary data.</text>
</comment>
<feature type="domain" description="Methyltransferase regulatory" evidence="2">
    <location>
        <begin position="275"/>
        <end position="354"/>
    </location>
</feature>
<dbReference type="Pfam" id="PF13649">
    <property type="entry name" value="Methyltransf_25"/>
    <property type="match status" value="1"/>
</dbReference>
<accession>A0A2P7QFR5</accession>
<dbReference type="InterPro" id="IPR029063">
    <property type="entry name" value="SAM-dependent_MTases_sf"/>
</dbReference>
<dbReference type="Pfam" id="PF21782">
    <property type="entry name" value="WHD_PKMT"/>
    <property type="match status" value="1"/>
</dbReference>
<feature type="region of interest" description="Disordered" evidence="1">
    <location>
        <begin position="1"/>
        <end position="39"/>
    </location>
</feature>
<dbReference type="Gene3D" id="3.40.50.150">
    <property type="entry name" value="Vaccinia Virus protein VP39"/>
    <property type="match status" value="1"/>
</dbReference>
<evidence type="ECO:0000259" key="2">
    <source>
        <dbReference type="Pfam" id="PF10119"/>
    </source>
</evidence>
<keyword evidence="6" id="KW-1185">Reference proteome</keyword>
<dbReference type="InterPro" id="IPR050723">
    <property type="entry name" value="CFA/CMAS"/>
</dbReference>
<evidence type="ECO:0000259" key="4">
    <source>
        <dbReference type="Pfam" id="PF21782"/>
    </source>
</evidence>
<dbReference type="InterPro" id="IPR018773">
    <property type="entry name" value="MeTrfase_reg_dom_prd"/>
</dbReference>
<dbReference type="PANTHER" id="PTHR43667:SF2">
    <property type="entry name" value="FATTY ACID C-METHYL TRANSFERASE"/>
    <property type="match status" value="1"/>
</dbReference>
<gene>
    <name evidence="5" type="ORF">C7I55_24210</name>
</gene>
<dbReference type="Proteomes" id="UP000241167">
    <property type="component" value="Unassembled WGS sequence"/>
</dbReference>
<dbReference type="SUPFAM" id="SSF53335">
    <property type="entry name" value="S-adenosyl-L-methionine-dependent methyltransferases"/>
    <property type="match status" value="1"/>
</dbReference>
<evidence type="ECO:0000313" key="5">
    <source>
        <dbReference type="EMBL" id="PSJ36821.1"/>
    </source>
</evidence>
<evidence type="ECO:0000256" key="1">
    <source>
        <dbReference type="SAM" id="MobiDB-lite"/>
    </source>
</evidence>
<organism evidence="5 6">
    <name type="scientific">Allosphingosinicella deserti</name>
    <dbReference type="NCBI Taxonomy" id="2116704"/>
    <lineage>
        <taxon>Bacteria</taxon>
        <taxon>Pseudomonadati</taxon>
        <taxon>Pseudomonadota</taxon>
        <taxon>Alphaproteobacteria</taxon>
        <taxon>Sphingomonadales</taxon>
        <taxon>Sphingomonadaceae</taxon>
        <taxon>Allosphingosinicella</taxon>
    </lineage>
</organism>
<feature type="domain" description="PKMT C-terminal winged helix" evidence="4">
    <location>
        <begin position="453"/>
        <end position="505"/>
    </location>
</feature>
<reference evidence="5 6" key="1">
    <citation type="submission" date="2018-03" db="EMBL/GenBank/DDBJ databases">
        <title>The draft genome of Sphingosinicella sp. GL-C-18.</title>
        <authorList>
            <person name="Liu L."/>
            <person name="Li L."/>
            <person name="Liang L."/>
            <person name="Zhang X."/>
            <person name="Wang T."/>
        </authorList>
    </citation>
    <scope>NUCLEOTIDE SEQUENCE [LARGE SCALE GENOMIC DNA]</scope>
    <source>
        <strain evidence="5 6">GL-C-18</strain>
    </source>
</reference>